<evidence type="ECO:0000259" key="1">
    <source>
        <dbReference type="SMART" id="SM00953"/>
    </source>
</evidence>
<reference evidence="3" key="1">
    <citation type="journal article" date="2019" name="Int. J. Syst. Evol. Microbiol.">
        <title>The Global Catalogue of Microorganisms (GCM) 10K type strain sequencing project: providing services to taxonomists for standard genome sequencing and annotation.</title>
        <authorList>
            <consortium name="The Broad Institute Genomics Platform"/>
            <consortium name="The Broad Institute Genome Sequencing Center for Infectious Disease"/>
            <person name="Wu L."/>
            <person name="Ma J."/>
        </authorList>
    </citation>
    <scope>NUCLEOTIDE SEQUENCE [LARGE SCALE GENOMIC DNA]</scope>
    <source>
        <strain evidence="3">CGMCC 4.7304</strain>
    </source>
</reference>
<dbReference type="InterPro" id="IPR014914">
    <property type="entry name" value="RES_dom"/>
</dbReference>
<dbReference type="RefSeq" id="WP_390314147.1">
    <property type="nucleotide sequence ID" value="NZ_JBHSPB010000002.1"/>
</dbReference>
<protein>
    <submittedName>
        <fullName evidence="2">RES family NAD+ phosphorylase</fullName>
    </submittedName>
</protein>
<feature type="domain" description="RES" evidence="1">
    <location>
        <begin position="43"/>
        <end position="187"/>
    </location>
</feature>
<evidence type="ECO:0000313" key="3">
    <source>
        <dbReference type="Proteomes" id="UP001596083"/>
    </source>
</evidence>
<keyword evidence="3" id="KW-1185">Reference proteome</keyword>
<proteinExistence type="predicted"/>
<gene>
    <name evidence="2" type="ORF">ACFP1Z_02930</name>
</gene>
<dbReference type="Pfam" id="PF08808">
    <property type="entry name" value="RES"/>
    <property type="match status" value="1"/>
</dbReference>
<sequence>MTGNVSPGTYVMEPNTRVIPAGMQWWRVHSRTRSAQDFNPVSADAHFGGNRFDGTSYDPYPYLYIASDPAAALAESLLRSLDFDTASGMRLIPYAAVANKTLSMVRTRSDLHLISLVTEADLAAVCQDSWLLEGEGDRYAKTRRWASEMRAQAPDAMGLVWQSRRCRPRLASVLFQDRCGHGRLSAERGEELGSPTGVATANRLLAPLRAAIVSPWNRTTRPPNRSLVRP</sequence>
<dbReference type="SMART" id="SM00953">
    <property type="entry name" value="RES"/>
    <property type="match status" value="1"/>
</dbReference>
<dbReference type="EMBL" id="JBHSPB010000002">
    <property type="protein sequence ID" value="MFC5719138.1"/>
    <property type="molecule type" value="Genomic_DNA"/>
</dbReference>
<accession>A0ABW0YUS8</accession>
<dbReference type="Proteomes" id="UP001596083">
    <property type="component" value="Unassembled WGS sequence"/>
</dbReference>
<comment type="caution">
    <text evidence="2">The sequence shown here is derived from an EMBL/GenBank/DDBJ whole genome shotgun (WGS) entry which is preliminary data.</text>
</comment>
<organism evidence="2 3">
    <name type="scientific">Streptomyces gamaensis</name>
    <dbReference type="NCBI Taxonomy" id="1763542"/>
    <lineage>
        <taxon>Bacteria</taxon>
        <taxon>Bacillati</taxon>
        <taxon>Actinomycetota</taxon>
        <taxon>Actinomycetes</taxon>
        <taxon>Kitasatosporales</taxon>
        <taxon>Streptomycetaceae</taxon>
        <taxon>Streptomyces</taxon>
    </lineage>
</organism>
<name>A0ABW0YUS8_9ACTN</name>
<evidence type="ECO:0000313" key="2">
    <source>
        <dbReference type="EMBL" id="MFC5719138.1"/>
    </source>
</evidence>